<dbReference type="Proteomes" id="UP000620124">
    <property type="component" value="Unassembled WGS sequence"/>
</dbReference>
<feature type="transmembrane region" description="Helical" evidence="6">
    <location>
        <begin position="142"/>
        <end position="166"/>
    </location>
</feature>
<name>A0A8H6X2W0_9AGAR</name>
<keyword evidence="3 6" id="KW-1133">Transmembrane helix</keyword>
<evidence type="ECO:0000256" key="5">
    <source>
        <dbReference type="SAM" id="MobiDB-lite"/>
    </source>
</evidence>
<evidence type="ECO:0000256" key="2">
    <source>
        <dbReference type="ARBA" id="ARBA00022692"/>
    </source>
</evidence>
<reference evidence="7" key="1">
    <citation type="submission" date="2020-05" db="EMBL/GenBank/DDBJ databases">
        <title>Mycena genomes resolve the evolution of fungal bioluminescence.</title>
        <authorList>
            <person name="Tsai I.J."/>
        </authorList>
    </citation>
    <scope>NUCLEOTIDE SEQUENCE</scope>
    <source>
        <strain evidence="7">CCC161011</strain>
    </source>
</reference>
<dbReference type="SMART" id="SM01417">
    <property type="entry name" value="Solute_trans_a"/>
    <property type="match status" value="1"/>
</dbReference>
<feature type="transmembrane region" description="Helical" evidence="6">
    <location>
        <begin position="323"/>
        <end position="343"/>
    </location>
</feature>
<feature type="transmembrane region" description="Helical" evidence="6">
    <location>
        <begin position="246"/>
        <end position="268"/>
    </location>
</feature>
<feature type="region of interest" description="Disordered" evidence="5">
    <location>
        <begin position="448"/>
        <end position="495"/>
    </location>
</feature>
<dbReference type="InterPro" id="IPR005178">
    <property type="entry name" value="Ostalpha/TMEM184C"/>
</dbReference>
<dbReference type="EMBL" id="JACAZI010000029">
    <property type="protein sequence ID" value="KAF7333407.1"/>
    <property type="molecule type" value="Genomic_DNA"/>
</dbReference>
<accession>A0A8H6X2W0</accession>
<sequence>MKHINEDLSQGPRQIKLGKQCHVGSLNVTAASAFHSLPPPLRRPCGHIAMICPTDEAAQIDQSGFWDPGHGIEWDKHRIGWAVAGGCAVITVIITCISVLQHCRNYTVPREQRQIIRILYMPPVYAIISFFSYRYFRSYTYYSLIYVAYEAVTISAFLLLIIEYVAATAVGHRAEIALVRKDKRPLPMPFCCWRYRPTKAYFMYTVKWSVLQYVIVRPAISIAGIICQKFGVLCDSQGFNPHFASVYLSAVDFISISVALYGLLLFYGLTKDELVGKRPLAKFLCIKLIVMFTFYQSFVFTLLEGRVITATLYWSETNIANGLNALTICVEMVLFALAMWWAYPSSEYALQPGQYGKISGWRAIWDSINFMDFAREIWASVRYFIGAATHHHAQHPDGPKMDFGEAFGVAPSSGGGSAKFMRVGEEMSTEDIRLAPYSFTAPGAAIESPRTGTVFESPRTAGFDFQHRERERERDMEGERERREYEPDHRALGLP</sequence>
<evidence type="ECO:0000313" key="8">
    <source>
        <dbReference type="Proteomes" id="UP000620124"/>
    </source>
</evidence>
<keyword evidence="8" id="KW-1185">Reference proteome</keyword>
<dbReference type="AlphaFoldDB" id="A0A8H6X2W0"/>
<feature type="compositionally biased region" description="Basic and acidic residues" evidence="5">
    <location>
        <begin position="465"/>
        <end position="495"/>
    </location>
</feature>
<gene>
    <name evidence="7" type="ORF">MVEN_02356500</name>
</gene>
<dbReference type="PANTHER" id="PTHR23423">
    <property type="entry name" value="ORGANIC SOLUTE TRANSPORTER-RELATED"/>
    <property type="match status" value="1"/>
</dbReference>
<feature type="transmembrane region" description="Helical" evidence="6">
    <location>
        <begin position="79"/>
        <end position="103"/>
    </location>
</feature>
<comment type="subcellular location">
    <subcellularLocation>
        <location evidence="1">Membrane</location>
        <topology evidence="1">Multi-pass membrane protein</topology>
    </subcellularLocation>
</comment>
<dbReference type="Pfam" id="PF03619">
    <property type="entry name" value="Solute_trans_a"/>
    <property type="match status" value="1"/>
</dbReference>
<evidence type="ECO:0000256" key="4">
    <source>
        <dbReference type="ARBA" id="ARBA00023136"/>
    </source>
</evidence>
<dbReference type="GO" id="GO:0016020">
    <property type="term" value="C:membrane"/>
    <property type="evidence" value="ECO:0007669"/>
    <property type="project" value="UniProtKB-SubCell"/>
</dbReference>
<feature type="transmembrane region" description="Helical" evidence="6">
    <location>
        <begin position="115"/>
        <end position="136"/>
    </location>
</feature>
<comment type="caution">
    <text evidence="7">The sequence shown here is derived from an EMBL/GenBank/DDBJ whole genome shotgun (WGS) entry which is preliminary data.</text>
</comment>
<keyword evidence="2 6" id="KW-0812">Transmembrane</keyword>
<feature type="transmembrane region" description="Helical" evidence="6">
    <location>
        <begin position="280"/>
        <end position="303"/>
    </location>
</feature>
<dbReference type="OrthoDB" id="5348404at2759"/>
<proteinExistence type="predicted"/>
<evidence type="ECO:0000313" key="7">
    <source>
        <dbReference type="EMBL" id="KAF7333407.1"/>
    </source>
</evidence>
<keyword evidence="4 6" id="KW-0472">Membrane</keyword>
<evidence type="ECO:0008006" key="9">
    <source>
        <dbReference type="Google" id="ProtNLM"/>
    </source>
</evidence>
<feature type="transmembrane region" description="Helical" evidence="6">
    <location>
        <begin position="204"/>
        <end position="226"/>
    </location>
</feature>
<evidence type="ECO:0000256" key="3">
    <source>
        <dbReference type="ARBA" id="ARBA00022989"/>
    </source>
</evidence>
<evidence type="ECO:0000256" key="1">
    <source>
        <dbReference type="ARBA" id="ARBA00004141"/>
    </source>
</evidence>
<organism evidence="7 8">
    <name type="scientific">Mycena venus</name>
    <dbReference type="NCBI Taxonomy" id="2733690"/>
    <lineage>
        <taxon>Eukaryota</taxon>
        <taxon>Fungi</taxon>
        <taxon>Dikarya</taxon>
        <taxon>Basidiomycota</taxon>
        <taxon>Agaricomycotina</taxon>
        <taxon>Agaricomycetes</taxon>
        <taxon>Agaricomycetidae</taxon>
        <taxon>Agaricales</taxon>
        <taxon>Marasmiineae</taxon>
        <taxon>Mycenaceae</taxon>
        <taxon>Mycena</taxon>
    </lineage>
</organism>
<protein>
    <recommendedName>
        <fullName evidence="9">DUF300-domain-containing protein</fullName>
    </recommendedName>
</protein>
<evidence type="ECO:0000256" key="6">
    <source>
        <dbReference type="SAM" id="Phobius"/>
    </source>
</evidence>